<feature type="compositionally biased region" description="Basic and acidic residues" evidence="8">
    <location>
        <begin position="35"/>
        <end position="45"/>
    </location>
</feature>
<evidence type="ECO:0000256" key="5">
    <source>
        <dbReference type="ARBA" id="ARBA00023043"/>
    </source>
</evidence>
<feature type="repeat" description="ANK" evidence="6">
    <location>
        <begin position="114"/>
        <end position="147"/>
    </location>
</feature>
<dbReference type="Gene3D" id="3.30.40.10">
    <property type="entry name" value="Zinc/RING finger domain, C3HC4 (zinc finger)"/>
    <property type="match status" value="2"/>
</dbReference>
<feature type="region of interest" description="Disordered" evidence="8">
    <location>
        <begin position="499"/>
        <end position="519"/>
    </location>
</feature>
<dbReference type="SMART" id="SM00248">
    <property type="entry name" value="ANK"/>
    <property type="match status" value="4"/>
</dbReference>
<dbReference type="InterPro" id="IPR036770">
    <property type="entry name" value="Ankyrin_rpt-contain_sf"/>
</dbReference>
<dbReference type="PANTHER" id="PTHR24180">
    <property type="entry name" value="CYCLIN-DEPENDENT KINASE INHIBITOR 2C-RELATED"/>
    <property type="match status" value="1"/>
</dbReference>
<dbReference type="InterPro" id="IPR013083">
    <property type="entry name" value="Znf_RING/FYVE/PHD"/>
</dbReference>
<dbReference type="Proteomes" id="UP001176517">
    <property type="component" value="Unassembled WGS sequence"/>
</dbReference>
<name>A0AAN6JUA4_9BASI</name>
<keyword evidence="3 7" id="KW-0863">Zinc-finger</keyword>
<evidence type="ECO:0000256" key="3">
    <source>
        <dbReference type="ARBA" id="ARBA00022771"/>
    </source>
</evidence>
<evidence type="ECO:0000256" key="6">
    <source>
        <dbReference type="PROSITE-ProRule" id="PRU00023"/>
    </source>
</evidence>
<feature type="compositionally biased region" description="Polar residues" evidence="8">
    <location>
        <begin position="1"/>
        <end position="10"/>
    </location>
</feature>
<dbReference type="InterPro" id="IPR000306">
    <property type="entry name" value="Znf_FYVE"/>
</dbReference>
<dbReference type="InterPro" id="IPR051637">
    <property type="entry name" value="Ank_repeat_dom-contain_49"/>
</dbReference>
<dbReference type="SMART" id="SM00184">
    <property type="entry name" value="RING"/>
    <property type="match status" value="1"/>
</dbReference>
<keyword evidence="5 6" id="KW-0040">ANK repeat</keyword>
<evidence type="ECO:0000256" key="4">
    <source>
        <dbReference type="ARBA" id="ARBA00022833"/>
    </source>
</evidence>
<dbReference type="PROSITE" id="PS50088">
    <property type="entry name" value="ANK_REPEAT"/>
    <property type="match status" value="3"/>
</dbReference>
<feature type="compositionally biased region" description="Low complexity" evidence="8">
    <location>
        <begin position="52"/>
        <end position="64"/>
    </location>
</feature>
<sequence length="1103" mass="117647">MSSTLPSISTGDDPWTNYTAPPAPPQDQIPTTKPHFNDPEPERPDSPPFVYPSSSSTTAEPSMSEAEAINTVARLCATGPLSAVQDFFATASAEPPTGTGISAFALANEPHPTTGLVPLHYAAKEGRIDIVRWLVTEAGAIVDLEDREGETALHKAALTGRLPVCTFLLANDASPEAPDSDGWTPLHNACSRGYLDIVRLLVEQAEASVNTATEPRGWTPLMNAASKGHLPIVRYLTARHHADPFIRNSAGETAYDVAASTFEVYICEVLEKYEAERWNALKYVEPANSNNNNNNTTNSSTRRLRDIGNYNPLALHNMVPVIIYENQRLDTRLSTLAIHGGRPRWSSSSAARRTAYAPRAPYSLPPGPLSRSKTRHLAVAKDDVLLPLRDQPYKMRFHTIADARAAAAAAAAASAGGQAGAGAGGAPGSADLSRTPTNAADLHSLHAAAAQQGPIEASEPSHFWLSDWQIDFSHPMVSVDEDDVRREEHQAGGWQYAEAFDTPEPRWSASQPPPLKRLLEGKGLSSSVTRAITAAAGSGALPIIGSSSHSNNNSNGSGDNADGTGGSDDREATPPGVGWVRRRRWVRVMRRRLDIEFGDELEAAERIIVSSAAASGSDGFSSLELSPAALRAQDIARSEAARLVGADYVARAKTLAGQAGGGAGITPADVMGETRDETDARTARLELAVGELRANAFSDGNSERRARAEELLKEYMVQLGQLRQATGADEDDDDEDSDIDPDEEFIYPNSYKDEAASVITRIAPTGSGGGLLTPTALRPAILDRVASSASVFGPNVTPSEAGTSAAALRSADLAASREFRVPTHDAPNRHVREVNRAPVLREQVLTPQWENDADAAECRGCSRRFTFFLRKHHCRRCGRIFCDACSTHRAHLSPQELVVDPAIPEMYLHEAVSAARICNSCNAERQLPPSLRSRWGGAGAGANSAGGAAEALLRNGNYAGGNAARSGTIDLNGGIGARGGYEVDVDGERLGPPSDVSSRASELNECPVCDTALASLGDSAAQEAHVRSCLENGGGGSLQGGRYLVYKLPEGSPIVNKECVICMEDFVVGAAIARLPCLCYFHRACIDSWFKKGRACPVHARTW</sequence>
<organism evidence="11 12">
    <name type="scientific">Tilletia horrida</name>
    <dbReference type="NCBI Taxonomy" id="155126"/>
    <lineage>
        <taxon>Eukaryota</taxon>
        <taxon>Fungi</taxon>
        <taxon>Dikarya</taxon>
        <taxon>Basidiomycota</taxon>
        <taxon>Ustilaginomycotina</taxon>
        <taxon>Exobasidiomycetes</taxon>
        <taxon>Tilletiales</taxon>
        <taxon>Tilletiaceae</taxon>
        <taxon>Tilletia</taxon>
    </lineage>
</organism>
<dbReference type="PANTHER" id="PTHR24180:SF45">
    <property type="entry name" value="POLY [ADP-RIBOSE] POLYMERASE TANKYRASE"/>
    <property type="match status" value="1"/>
</dbReference>
<feature type="repeat" description="ANK" evidence="6">
    <location>
        <begin position="148"/>
        <end position="180"/>
    </location>
</feature>
<evidence type="ECO:0000256" key="1">
    <source>
        <dbReference type="ARBA" id="ARBA00022723"/>
    </source>
</evidence>
<feature type="domain" description="FYVE-type" evidence="10">
    <location>
        <begin position="852"/>
        <end position="926"/>
    </location>
</feature>
<evidence type="ECO:0000259" key="9">
    <source>
        <dbReference type="PROSITE" id="PS50089"/>
    </source>
</evidence>
<dbReference type="Pfam" id="PF12796">
    <property type="entry name" value="Ank_2"/>
    <property type="match status" value="2"/>
</dbReference>
<dbReference type="PROSITE" id="PS50089">
    <property type="entry name" value="ZF_RING_2"/>
    <property type="match status" value="1"/>
</dbReference>
<keyword evidence="4" id="KW-0862">Zinc</keyword>
<dbReference type="PROSITE" id="PS50297">
    <property type="entry name" value="ANK_REP_REGION"/>
    <property type="match status" value="3"/>
</dbReference>
<dbReference type="PROSITE" id="PS50178">
    <property type="entry name" value="ZF_FYVE"/>
    <property type="match status" value="1"/>
</dbReference>
<evidence type="ECO:0000313" key="12">
    <source>
        <dbReference type="Proteomes" id="UP001176517"/>
    </source>
</evidence>
<dbReference type="SUPFAM" id="SSF48403">
    <property type="entry name" value="Ankyrin repeat"/>
    <property type="match status" value="1"/>
</dbReference>
<feature type="repeat" description="ANK" evidence="6">
    <location>
        <begin position="181"/>
        <end position="203"/>
    </location>
</feature>
<dbReference type="Pfam" id="PF13639">
    <property type="entry name" value="zf-RING_2"/>
    <property type="match status" value="1"/>
</dbReference>
<protein>
    <submittedName>
        <fullName evidence="11">Uncharacterized protein</fullName>
    </submittedName>
</protein>
<dbReference type="SUPFAM" id="SSF57850">
    <property type="entry name" value="RING/U-box"/>
    <property type="match status" value="1"/>
</dbReference>
<dbReference type="InterPro" id="IPR001841">
    <property type="entry name" value="Znf_RING"/>
</dbReference>
<keyword evidence="2" id="KW-0677">Repeat</keyword>
<dbReference type="GO" id="GO:0008270">
    <property type="term" value="F:zinc ion binding"/>
    <property type="evidence" value="ECO:0007669"/>
    <property type="project" value="UniProtKB-KW"/>
</dbReference>
<feature type="region of interest" description="Disordered" evidence="8">
    <location>
        <begin position="545"/>
        <end position="576"/>
    </location>
</feature>
<dbReference type="EMBL" id="JAPDMZ010000068">
    <property type="protein sequence ID" value="KAK0552057.1"/>
    <property type="molecule type" value="Genomic_DNA"/>
</dbReference>
<feature type="domain" description="RING-type" evidence="9">
    <location>
        <begin position="1059"/>
        <end position="1099"/>
    </location>
</feature>
<dbReference type="InterPro" id="IPR002110">
    <property type="entry name" value="Ankyrin_rpt"/>
</dbReference>
<dbReference type="InterPro" id="IPR017455">
    <property type="entry name" value="Znf_FYVE-rel"/>
</dbReference>
<dbReference type="SMART" id="SM00064">
    <property type="entry name" value="FYVE"/>
    <property type="match status" value="1"/>
</dbReference>
<evidence type="ECO:0000313" key="11">
    <source>
        <dbReference type="EMBL" id="KAK0552057.1"/>
    </source>
</evidence>
<dbReference type="AlphaFoldDB" id="A0AAN6JUA4"/>
<comment type="caution">
    <text evidence="11">The sequence shown here is derived from an EMBL/GenBank/DDBJ whole genome shotgun (WGS) entry which is preliminary data.</text>
</comment>
<evidence type="ECO:0000256" key="8">
    <source>
        <dbReference type="SAM" id="MobiDB-lite"/>
    </source>
</evidence>
<evidence type="ECO:0000256" key="2">
    <source>
        <dbReference type="ARBA" id="ARBA00022737"/>
    </source>
</evidence>
<dbReference type="InterPro" id="IPR011011">
    <property type="entry name" value="Znf_FYVE_PHD"/>
</dbReference>
<gene>
    <name evidence="11" type="ORF">OC846_003022</name>
</gene>
<feature type="region of interest" description="Disordered" evidence="8">
    <location>
        <begin position="417"/>
        <end position="436"/>
    </location>
</feature>
<proteinExistence type="predicted"/>
<dbReference type="CDD" id="cd16489">
    <property type="entry name" value="mRING-CH-C4HC2H_ZNRF"/>
    <property type="match status" value="1"/>
</dbReference>
<reference evidence="11" key="1">
    <citation type="journal article" date="2023" name="PhytoFront">
        <title>Draft Genome Resources of Seven Strains of Tilletia horrida, Causal Agent of Kernel Smut of Rice.</title>
        <authorList>
            <person name="Khanal S."/>
            <person name="Antony Babu S."/>
            <person name="Zhou X.G."/>
        </authorList>
    </citation>
    <scope>NUCLEOTIDE SEQUENCE</scope>
    <source>
        <strain evidence="11">TX6</strain>
    </source>
</reference>
<feature type="compositionally biased region" description="Low complexity" evidence="8">
    <location>
        <begin position="545"/>
        <end position="562"/>
    </location>
</feature>
<dbReference type="Pfam" id="PF01363">
    <property type="entry name" value="FYVE"/>
    <property type="match status" value="1"/>
</dbReference>
<evidence type="ECO:0000259" key="10">
    <source>
        <dbReference type="PROSITE" id="PS50178"/>
    </source>
</evidence>
<feature type="compositionally biased region" description="Gly residues" evidence="8">
    <location>
        <begin position="417"/>
        <end position="427"/>
    </location>
</feature>
<keyword evidence="1" id="KW-0479">Metal-binding</keyword>
<keyword evidence="12" id="KW-1185">Reference proteome</keyword>
<dbReference type="SUPFAM" id="SSF57903">
    <property type="entry name" value="FYVE/PHD zinc finger"/>
    <property type="match status" value="1"/>
</dbReference>
<feature type="region of interest" description="Disordered" evidence="8">
    <location>
        <begin position="1"/>
        <end position="64"/>
    </location>
</feature>
<dbReference type="Gene3D" id="1.25.40.20">
    <property type="entry name" value="Ankyrin repeat-containing domain"/>
    <property type="match status" value="2"/>
</dbReference>
<accession>A0AAN6JUA4</accession>
<evidence type="ECO:0000256" key="7">
    <source>
        <dbReference type="PROSITE-ProRule" id="PRU00175"/>
    </source>
</evidence>